<keyword evidence="2" id="KW-0472">Membrane</keyword>
<dbReference type="PANTHER" id="PTHR38454">
    <property type="entry name" value="INTEGRAL MEMBRANE PROTEIN-RELATED"/>
    <property type="match status" value="1"/>
</dbReference>
<evidence type="ECO:0000313" key="3">
    <source>
        <dbReference type="EMBL" id="WTW64022.1"/>
    </source>
</evidence>
<keyword evidence="2" id="KW-1133">Transmembrane helix</keyword>
<sequence length="837" mass="88094">MLKTSPRPAPAPLSPGPARRPRARWAAPAASSLAAMSAYCLATAVRGTYPFGGRSRDVNDLGNQFVPFHAHLWDLVHAQGGGDLLFNWNSGYGVPFLADFLTYLMNPFSWLVALFPRDALDLGVFLVTLLSIGLGTALMTVFLGTLRPGPPWLRAILAVGYGVSGWVTYDGWSDPMWMWGLVSFPLIGIAADWALHRRRWTAGTLLITACWAGNFYTAAMATLGMGLILGVRLLLDTRPVRERGRAVMRAATMTATGILLAAPVVTVPYLASRAAQPAPDETWDGPPEARDYLAHLLPGGYFTSTPRICVGVLALLLVLTFPFMTQVARRERAAWCTLAVLVALSYIWRPTILLWHGLAIPNGSPYRAALALTTILVAIAWLALSHGPRPRELLLGTALLAALLAAASTSPYMSSGTWILTLAGLAASGGLLHLLHHRGPRTPLLCALAATVFLGTAGAAHSTSEIRDRQPFWRPKTTLDADSLAARAAVRAHDTWPHGRSDPGRHEFADNDPLLLGGQGGSYYSSYVPARTAATLHDLGAGWEIGGRHLLALDDPVGRAIMGTGSHLESAADAPHGFVQSTEAAPPVVTLRPPGTPLDSATTDASLFARRNRVLGAPLYTAPTLSASAGDLHLPAGTTTFTARCTPGSTAQLYAPWYSGTVRALGVTLNPDPLRPMANPGLLTLATVPATGEFTVTFDSAKAQDIPRTPLGCFDRGTLDKVVDALQATGPTRVTAGGHSIQAAFRPGTTGTAVIAVPAADGWRCQVDGGAARTPGTLGGLIAVKLAGNTSRVACSYHTPGLKSGLVVSGLALATLLAVAIGGALRTRTCRSSTGKH</sequence>
<protein>
    <submittedName>
        <fullName evidence="3">YfhO family protein</fullName>
    </submittedName>
</protein>
<proteinExistence type="predicted"/>
<feature type="transmembrane region" description="Helical" evidence="2">
    <location>
        <begin position="418"/>
        <end position="435"/>
    </location>
</feature>
<feature type="transmembrane region" description="Helical" evidence="2">
    <location>
        <begin position="366"/>
        <end position="384"/>
    </location>
</feature>
<dbReference type="InterPro" id="IPR018580">
    <property type="entry name" value="Uncharacterised_YfhO"/>
</dbReference>
<feature type="region of interest" description="Disordered" evidence="1">
    <location>
        <begin position="1"/>
        <end position="22"/>
    </location>
</feature>
<feature type="transmembrane region" description="Helical" evidence="2">
    <location>
        <begin position="92"/>
        <end position="115"/>
    </location>
</feature>
<feature type="transmembrane region" description="Helical" evidence="2">
    <location>
        <begin position="393"/>
        <end position="412"/>
    </location>
</feature>
<feature type="transmembrane region" description="Helical" evidence="2">
    <location>
        <begin position="333"/>
        <end position="354"/>
    </location>
</feature>
<accession>A0AAU2V989</accession>
<name>A0AAU2V989_9ACTN</name>
<feature type="transmembrane region" description="Helical" evidence="2">
    <location>
        <begin position="215"/>
        <end position="235"/>
    </location>
</feature>
<evidence type="ECO:0000256" key="1">
    <source>
        <dbReference type="SAM" id="MobiDB-lite"/>
    </source>
</evidence>
<reference evidence="3" key="1">
    <citation type="submission" date="2022-10" db="EMBL/GenBank/DDBJ databases">
        <title>The complete genomes of actinobacterial strains from the NBC collection.</title>
        <authorList>
            <person name="Joergensen T.S."/>
            <person name="Alvarez Arevalo M."/>
            <person name="Sterndorff E.B."/>
            <person name="Faurdal D."/>
            <person name="Vuksanovic O."/>
            <person name="Mourched A.-S."/>
            <person name="Charusanti P."/>
            <person name="Shaw S."/>
            <person name="Blin K."/>
            <person name="Weber T."/>
        </authorList>
    </citation>
    <scope>NUCLEOTIDE SEQUENCE</scope>
    <source>
        <strain evidence="3">NBC_00003</strain>
    </source>
</reference>
<feature type="transmembrane region" description="Helical" evidence="2">
    <location>
        <begin position="805"/>
        <end position="825"/>
    </location>
</feature>
<dbReference type="AlphaFoldDB" id="A0AAU2V989"/>
<organism evidence="3">
    <name type="scientific">Streptomyces sp. NBC_00003</name>
    <dbReference type="NCBI Taxonomy" id="2903608"/>
    <lineage>
        <taxon>Bacteria</taxon>
        <taxon>Bacillati</taxon>
        <taxon>Actinomycetota</taxon>
        <taxon>Actinomycetes</taxon>
        <taxon>Kitasatosporales</taxon>
        <taxon>Streptomycetaceae</taxon>
        <taxon>Streptomyces</taxon>
    </lineage>
</organism>
<keyword evidence="2" id="KW-0812">Transmembrane</keyword>
<feature type="transmembrane region" description="Helical" evidence="2">
    <location>
        <begin position="442"/>
        <end position="460"/>
    </location>
</feature>
<feature type="transmembrane region" description="Helical" evidence="2">
    <location>
        <begin position="122"/>
        <end position="146"/>
    </location>
</feature>
<gene>
    <name evidence="3" type="ORF">OG549_27155</name>
</gene>
<feature type="transmembrane region" description="Helical" evidence="2">
    <location>
        <begin position="301"/>
        <end position="321"/>
    </location>
</feature>
<feature type="transmembrane region" description="Helical" evidence="2">
    <location>
        <begin position="247"/>
        <end position="271"/>
    </location>
</feature>
<dbReference type="Pfam" id="PF09586">
    <property type="entry name" value="YfhO"/>
    <property type="match status" value="2"/>
</dbReference>
<evidence type="ECO:0000256" key="2">
    <source>
        <dbReference type="SAM" id="Phobius"/>
    </source>
</evidence>
<dbReference type="EMBL" id="CP108318">
    <property type="protein sequence ID" value="WTW64022.1"/>
    <property type="molecule type" value="Genomic_DNA"/>
</dbReference>
<dbReference type="PANTHER" id="PTHR38454:SF1">
    <property type="entry name" value="INTEGRAL MEMBRANE PROTEIN"/>
    <property type="match status" value="1"/>
</dbReference>
<feature type="transmembrane region" description="Helical" evidence="2">
    <location>
        <begin position="176"/>
        <end position="195"/>
    </location>
</feature>
<feature type="transmembrane region" description="Helical" evidence="2">
    <location>
        <begin position="152"/>
        <end position="169"/>
    </location>
</feature>